<keyword evidence="8" id="KW-1185">Reference proteome</keyword>
<dbReference type="Proteomes" id="UP001606099">
    <property type="component" value="Unassembled WGS sequence"/>
</dbReference>
<evidence type="ECO:0000256" key="1">
    <source>
        <dbReference type="ARBA" id="ARBA00022475"/>
    </source>
</evidence>
<gene>
    <name evidence="7" type="ORF">ACG0Z6_13345</name>
</gene>
<feature type="transmembrane region" description="Helical" evidence="5">
    <location>
        <begin position="42"/>
        <end position="65"/>
    </location>
</feature>
<feature type="domain" description="Lipopolysaccharide assembly protein A" evidence="6">
    <location>
        <begin position="22"/>
        <end position="80"/>
    </location>
</feature>
<evidence type="ECO:0000259" key="6">
    <source>
        <dbReference type="Pfam" id="PF06305"/>
    </source>
</evidence>
<keyword evidence="3 5" id="KW-1133">Transmembrane helix</keyword>
<sequence>MRVLVWLFRAFVFFTLFAFSLNNSQEVRVHWFFGQTWHAPLIIVVLLVFALGCAFGVLAMLPGWWRQRRIARVEARRAAATQTAPADPVPPHPDGI</sequence>
<keyword evidence="1" id="KW-1003">Cell membrane</keyword>
<dbReference type="EMBL" id="JBIGHZ010000005">
    <property type="protein sequence ID" value="MFG6449217.1"/>
    <property type="molecule type" value="Genomic_DNA"/>
</dbReference>
<evidence type="ECO:0000313" key="7">
    <source>
        <dbReference type="EMBL" id="MFG6449217.1"/>
    </source>
</evidence>
<evidence type="ECO:0000256" key="3">
    <source>
        <dbReference type="ARBA" id="ARBA00022989"/>
    </source>
</evidence>
<keyword evidence="4 5" id="KW-0472">Membrane</keyword>
<organism evidence="7 8">
    <name type="scientific">Roseateles rivi</name>
    <dbReference type="NCBI Taxonomy" id="3299028"/>
    <lineage>
        <taxon>Bacteria</taxon>
        <taxon>Pseudomonadati</taxon>
        <taxon>Pseudomonadota</taxon>
        <taxon>Betaproteobacteria</taxon>
        <taxon>Burkholderiales</taxon>
        <taxon>Sphaerotilaceae</taxon>
        <taxon>Roseateles</taxon>
    </lineage>
</organism>
<evidence type="ECO:0000256" key="5">
    <source>
        <dbReference type="SAM" id="Phobius"/>
    </source>
</evidence>
<comment type="caution">
    <text evidence="7">The sequence shown here is derived from an EMBL/GenBank/DDBJ whole genome shotgun (WGS) entry which is preliminary data.</text>
</comment>
<name>A0ABW7FY27_9BURK</name>
<evidence type="ECO:0000313" key="8">
    <source>
        <dbReference type="Proteomes" id="UP001606099"/>
    </source>
</evidence>
<evidence type="ECO:0000256" key="2">
    <source>
        <dbReference type="ARBA" id="ARBA00022692"/>
    </source>
</evidence>
<reference evidence="7 8" key="1">
    <citation type="submission" date="2024-08" db="EMBL/GenBank/DDBJ databases">
        <authorList>
            <person name="Lu H."/>
        </authorList>
    </citation>
    <scope>NUCLEOTIDE SEQUENCE [LARGE SCALE GENOMIC DNA]</scope>
    <source>
        <strain evidence="7 8">BYS180W</strain>
    </source>
</reference>
<dbReference type="RefSeq" id="WP_394462202.1">
    <property type="nucleotide sequence ID" value="NZ_JBIGHZ010000005.1"/>
</dbReference>
<dbReference type="InterPro" id="IPR010445">
    <property type="entry name" value="LapA_dom"/>
</dbReference>
<accession>A0ABW7FY27</accession>
<proteinExistence type="predicted"/>
<keyword evidence="2 5" id="KW-0812">Transmembrane</keyword>
<protein>
    <submittedName>
        <fullName evidence="7">Lipopolysaccharide assembly LapA domain-containing protein</fullName>
    </submittedName>
</protein>
<evidence type="ECO:0000256" key="4">
    <source>
        <dbReference type="ARBA" id="ARBA00023136"/>
    </source>
</evidence>
<dbReference type="Pfam" id="PF06305">
    <property type="entry name" value="LapA_dom"/>
    <property type="match status" value="1"/>
</dbReference>